<name>A0A6C2U4T6_PONDE</name>
<keyword evidence="4" id="KW-0028">Amino-acid biosynthesis</keyword>
<dbReference type="Pfam" id="PF08502">
    <property type="entry name" value="LeuA_dimer"/>
    <property type="match status" value="1"/>
</dbReference>
<dbReference type="PROSITE" id="PS50991">
    <property type="entry name" value="PYR_CT"/>
    <property type="match status" value="1"/>
</dbReference>
<sequence>MSVPKYKIPEMIDLPDRQWPSKSITQSPQWCSVDMRDGNQALPDPMDPDQKLEYFQMLCEIGFKHIEVGFPSASQDEFDFFRKLIEEDLIPDDVFIMGLTQSRPHLIERTLEAFKGCKRGIVHAYIAPSDLHMKQVFGMERPQLIETAVAATRQIRALADAMPESDIRYEFSPEEYTDTDVDFSLELCEAVFAAWGKGTPEKPVIMNLPATVERRPPNHYADMIEYFCRNFSKRDCITVSLHSHNDQGMAVAATELALMAGADRVEGTLFGHGERTGNVDLVTCINNLYSRGIDTGMDFSDLGHVAETVERLTGMPIYYRQPYAGSYAFTAFSGSHQDAINKGVHKLSEAPDRFGMGWKVPYLHIDPSDLGRKFERLIRINSQSGKGGIAWVLEQDFGIEIPKAMQPELGRYVQAYSEKVGREISADEVHQVFQSEFVAPEGPYELIGYWPRPDDNDPTFIHGEVKVKVNGGEKVVSADGNGPVSAFVAAINQIVEVDFTVDDYHEQAVGKGADAQALAYVPLKLEGNGVVFGVGADSNINQAAVRAIVAGLNRIAKK</sequence>
<reference evidence="8 9" key="1">
    <citation type="submission" date="2019-04" db="EMBL/GenBank/DDBJ databases">
        <authorList>
            <person name="Van Vliet M D."/>
        </authorList>
    </citation>
    <scope>NUCLEOTIDE SEQUENCE [LARGE SCALE GENOMIC DNA]</scope>
    <source>
        <strain evidence="8 9">F1</strain>
    </source>
</reference>
<organism evidence="8 9">
    <name type="scientific">Pontiella desulfatans</name>
    <dbReference type="NCBI Taxonomy" id="2750659"/>
    <lineage>
        <taxon>Bacteria</taxon>
        <taxon>Pseudomonadati</taxon>
        <taxon>Kiritimatiellota</taxon>
        <taxon>Kiritimatiellia</taxon>
        <taxon>Kiritimatiellales</taxon>
        <taxon>Pontiellaceae</taxon>
        <taxon>Pontiella</taxon>
    </lineage>
</organism>
<comment type="similarity">
    <text evidence="2">Belongs to the alpha-IPM synthase/homocitrate synthase family. LeuA type 2 subfamily.</text>
</comment>
<dbReference type="InterPro" id="IPR002034">
    <property type="entry name" value="AIPM/Hcit_synth_CS"/>
</dbReference>
<dbReference type="InterPro" id="IPR013709">
    <property type="entry name" value="2-isopropylmalate_synth_dimer"/>
</dbReference>
<dbReference type="NCBIfam" id="NF002991">
    <property type="entry name" value="PRK03739.1"/>
    <property type="match status" value="1"/>
</dbReference>
<proteinExistence type="inferred from homology"/>
<gene>
    <name evidence="8" type="primary">leuA_1</name>
    <name evidence="8" type="ORF">PDESU_03570</name>
</gene>
<evidence type="ECO:0000259" key="7">
    <source>
        <dbReference type="PROSITE" id="PS50991"/>
    </source>
</evidence>
<dbReference type="InterPro" id="IPR013785">
    <property type="entry name" value="Aldolase_TIM"/>
</dbReference>
<protein>
    <recommendedName>
        <fullName evidence="3">2-isopropylmalate synthase</fullName>
        <ecNumber evidence="3">2.3.3.13</ecNumber>
    </recommendedName>
</protein>
<dbReference type="CDD" id="cd07942">
    <property type="entry name" value="DRE_TIM_LeuA"/>
    <property type="match status" value="1"/>
</dbReference>
<evidence type="ECO:0000313" key="8">
    <source>
        <dbReference type="EMBL" id="VGO14990.1"/>
    </source>
</evidence>
<keyword evidence="5" id="KW-0808">Transferase</keyword>
<dbReference type="Gene3D" id="3.30.160.270">
    <property type="match status" value="1"/>
</dbReference>
<dbReference type="SUPFAM" id="SSF110921">
    <property type="entry name" value="2-isopropylmalate synthase LeuA, allosteric (dimerisation) domain"/>
    <property type="match status" value="1"/>
</dbReference>
<evidence type="ECO:0000256" key="1">
    <source>
        <dbReference type="ARBA" id="ARBA00000064"/>
    </source>
</evidence>
<dbReference type="EMBL" id="CAAHFG010000002">
    <property type="protein sequence ID" value="VGO14990.1"/>
    <property type="molecule type" value="Genomic_DNA"/>
</dbReference>
<dbReference type="InterPro" id="IPR054692">
    <property type="entry name" value="LeuA-like_post-cat"/>
</dbReference>
<dbReference type="Pfam" id="PF00682">
    <property type="entry name" value="HMGL-like"/>
    <property type="match status" value="1"/>
</dbReference>
<keyword evidence="6" id="KW-0100">Branched-chain amino acid biosynthesis</keyword>
<evidence type="ECO:0000256" key="3">
    <source>
        <dbReference type="ARBA" id="ARBA00012973"/>
    </source>
</evidence>
<dbReference type="RefSeq" id="WP_136080606.1">
    <property type="nucleotide sequence ID" value="NZ_CAAHFG010000002.1"/>
</dbReference>
<dbReference type="PANTHER" id="PTHR46911:SF1">
    <property type="entry name" value="2-ISOPROPYLMALATE SYNTHASE"/>
    <property type="match status" value="1"/>
</dbReference>
<dbReference type="PROSITE" id="PS00816">
    <property type="entry name" value="AIPM_HOMOCIT_SYNTH_2"/>
    <property type="match status" value="1"/>
</dbReference>
<dbReference type="InterPro" id="IPR036230">
    <property type="entry name" value="LeuA_allosteric_dom_sf"/>
</dbReference>
<evidence type="ECO:0000256" key="5">
    <source>
        <dbReference type="ARBA" id="ARBA00022679"/>
    </source>
</evidence>
<evidence type="ECO:0000256" key="6">
    <source>
        <dbReference type="ARBA" id="ARBA00023304"/>
    </source>
</evidence>
<dbReference type="InterPro" id="IPR000891">
    <property type="entry name" value="PYR_CT"/>
</dbReference>
<dbReference type="PANTHER" id="PTHR46911">
    <property type="match status" value="1"/>
</dbReference>
<evidence type="ECO:0000313" key="9">
    <source>
        <dbReference type="Proteomes" id="UP000366872"/>
    </source>
</evidence>
<dbReference type="GO" id="GO:0009098">
    <property type="term" value="P:L-leucine biosynthetic process"/>
    <property type="evidence" value="ECO:0007669"/>
    <property type="project" value="InterPro"/>
</dbReference>
<dbReference type="GO" id="GO:0003852">
    <property type="term" value="F:2-isopropylmalate synthase activity"/>
    <property type="evidence" value="ECO:0007669"/>
    <property type="project" value="UniProtKB-EC"/>
</dbReference>
<dbReference type="SMART" id="SM00917">
    <property type="entry name" value="LeuA_dimer"/>
    <property type="match status" value="1"/>
</dbReference>
<dbReference type="SUPFAM" id="SSF51569">
    <property type="entry name" value="Aldolase"/>
    <property type="match status" value="1"/>
</dbReference>
<dbReference type="AlphaFoldDB" id="A0A6C2U4T6"/>
<dbReference type="Gene3D" id="3.20.20.70">
    <property type="entry name" value="Aldolase class I"/>
    <property type="match status" value="1"/>
</dbReference>
<evidence type="ECO:0000256" key="4">
    <source>
        <dbReference type="ARBA" id="ARBA00022605"/>
    </source>
</evidence>
<dbReference type="Pfam" id="PF22615">
    <property type="entry name" value="IPMS_D2"/>
    <property type="match status" value="1"/>
</dbReference>
<dbReference type="SUPFAM" id="SSF89000">
    <property type="entry name" value="post-HMGL domain-like"/>
    <property type="match status" value="1"/>
</dbReference>
<accession>A0A6C2U4T6</accession>
<dbReference type="EC" id="2.3.3.13" evidence="3"/>
<dbReference type="Proteomes" id="UP000366872">
    <property type="component" value="Unassembled WGS sequence"/>
</dbReference>
<dbReference type="InterPro" id="IPR039371">
    <property type="entry name" value="LeuA_N_DRE-TIM"/>
</dbReference>
<evidence type="ECO:0000256" key="2">
    <source>
        <dbReference type="ARBA" id="ARBA00009767"/>
    </source>
</evidence>
<feature type="domain" description="Pyruvate carboxyltransferase" evidence="7">
    <location>
        <begin position="28"/>
        <end position="303"/>
    </location>
</feature>
<comment type="catalytic activity">
    <reaction evidence="1">
        <text>3-methyl-2-oxobutanoate + acetyl-CoA + H2O = (2S)-2-isopropylmalate + CoA + H(+)</text>
        <dbReference type="Rhea" id="RHEA:21524"/>
        <dbReference type="ChEBI" id="CHEBI:1178"/>
        <dbReference type="ChEBI" id="CHEBI:11851"/>
        <dbReference type="ChEBI" id="CHEBI:15377"/>
        <dbReference type="ChEBI" id="CHEBI:15378"/>
        <dbReference type="ChEBI" id="CHEBI:57287"/>
        <dbReference type="ChEBI" id="CHEBI:57288"/>
        <dbReference type="EC" id="2.3.3.13"/>
    </reaction>
</comment>
<keyword evidence="9" id="KW-1185">Reference proteome</keyword>